<reference evidence="1" key="1">
    <citation type="submission" date="2014-11" db="EMBL/GenBank/DDBJ databases">
        <authorList>
            <person name="Amaro Gonzalez C."/>
        </authorList>
    </citation>
    <scope>NUCLEOTIDE SEQUENCE</scope>
</reference>
<evidence type="ECO:0000313" key="1">
    <source>
        <dbReference type="EMBL" id="JAH63912.1"/>
    </source>
</evidence>
<sequence>MISKEQILLYTKHGKGLPIFAWVPTEKRRTHTNSVFV</sequence>
<dbReference type="EMBL" id="GBXM01044665">
    <property type="protein sequence ID" value="JAH63912.1"/>
    <property type="molecule type" value="Transcribed_RNA"/>
</dbReference>
<accession>A0A0E9UDR6</accession>
<reference evidence="1" key="2">
    <citation type="journal article" date="2015" name="Fish Shellfish Immunol.">
        <title>Early steps in the European eel (Anguilla anguilla)-Vibrio vulnificus interaction in the gills: Role of the RtxA13 toxin.</title>
        <authorList>
            <person name="Callol A."/>
            <person name="Pajuelo D."/>
            <person name="Ebbesson L."/>
            <person name="Teles M."/>
            <person name="MacKenzie S."/>
            <person name="Amaro C."/>
        </authorList>
    </citation>
    <scope>NUCLEOTIDE SEQUENCE</scope>
</reference>
<dbReference type="AlphaFoldDB" id="A0A0E9UDR6"/>
<name>A0A0E9UDR6_ANGAN</name>
<protein>
    <submittedName>
        <fullName evidence="1">Uncharacterized protein</fullName>
    </submittedName>
</protein>
<proteinExistence type="predicted"/>
<organism evidence="1">
    <name type="scientific">Anguilla anguilla</name>
    <name type="common">European freshwater eel</name>
    <name type="synonym">Muraena anguilla</name>
    <dbReference type="NCBI Taxonomy" id="7936"/>
    <lineage>
        <taxon>Eukaryota</taxon>
        <taxon>Metazoa</taxon>
        <taxon>Chordata</taxon>
        <taxon>Craniata</taxon>
        <taxon>Vertebrata</taxon>
        <taxon>Euteleostomi</taxon>
        <taxon>Actinopterygii</taxon>
        <taxon>Neopterygii</taxon>
        <taxon>Teleostei</taxon>
        <taxon>Anguilliformes</taxon>
        <taxon>Anguillidae</taxon>
        <taxon>Anguilla</taxon>
    </lineage>
</organism>